<evidence type="ECO:0000256" key="1">
    <source>
        <dbReference type="ARBA" id="ARBA00004167"/>
    </source>
</evidence>
<evidence type="ECO:0000256" key="6">
    <source>
        <dbReference type="SAM" id="Phobius"/>
    </source>
</evidence>
<evidence type="ECO:0000256" key="5">
    <source>
        <dbReference type="SAM" id="MobiDB-lite"/>
    </source>
</evidence>
<protein>
    <recommendedName>
        <fullName evidence="9">Mid2 domain-containing protein</fullName>
    </recommendedName>
</protein>
<keyword evidence="2 6" id="KW-0812">Transmembrane</keyword>
<dbReference type="GO" id="GO:0071944">
    <property type="term" value="C:cell periphery"/>
    <property type="evidence" value="ECO:0007669"/>
    <property type="project" value="UniProtKB-ARBA"/>
</dbReference>
<accession>A0A8H6A0Q0</accession>
<evidence type="ECO:0000313" key="7">
    <source>
        <dbReference type="EMBL" id="KAF5858819.1"/>
    </source>
</evidence>
<comment type="caution">
    <text evidence="7">The sequence shown here is derived from an EMBL/GenBank/DDBJ whole genome shotgun (WGS) entry which is preliminary data.</text>
</comment>
<sequence length="174" mass="17845">MIALAGIFDGCAGAGYSFGDEDTVLKVISSGTVALPSATSTTSETSSTFSTTSATDSSAATTTVAPTQTSPALSSSSSSGVNKGTIAGGVIGGVAGVALIAAFLWLFMKGRSRPQPIPIHGGDIPIADYKYMQSSPVEIDGRRYPHELESRPNQSALMSYQWSFQVGDGGKEPN</sequence>
<keyword evidence="3 6" id="KW-1133">Transmembrane helix</keyword>
<proteinExistence type="predicted"/>
<keyword evidence="4 6" id="KW-0472">Membrane</keyword>
<dbReference type="EMBL" id="SPNV01000189">
    <property type="protein sequence ID" value="KAF5858819.1"/>
    <property type="molecule type" value="Genomic_DNA"/>
</dbReference>
<gene>
    <name evidence="7" type="ORF">ETB97_003662</name>
</gene>
<dbReference type="Proteomes" id="UP000541154">
    <property type="component" value="Unassembled WGS sequence"/>
</dbReference>
<evidence type="ECO:0000256" key="2">
    <source>
        <dbReference type="ARBA" id="ARBA00022692"/>
    </source>
</evidence>
<evidence type="ECO:0000256" key="3">
    <source>
        <dbReference type="ARBA" id="ARBA00022989"/>
    </source>
</evidence>
<reference evidence="7 8" key="1">
    <citation type="submission" date="2019-04" db="EMBL/GenBank/DDBJ databases">
        <title>Aspergillus burnettii sp. nov., novel species from soil in southeast Queensland.</title>
        <authorList>
            <person name="Gilchrist C.L.M."/>
            <person name="Pitt J.I."/>
            <person name="Lange L."/>
            <person name="Lacey H.J."/>
            <person name="Vuong D."/>
            <person name="Midgley D.J."/>
            <person name="Greenfield P."/>
            <person name="Bradbury M."/>
            <person name="Lacey E."/>
            <person name="Busk P.K."/>
            <person name="Pilgaard B."/>
            <person name="Chooi Y.H."/>
            <person name="Piggott A.M."/>
        </authorList>
    </citation>
    <scope>NUCLEOTIDE SEQUENCE [LARGE SCALE GENOMIC DNA]</scope>
    <source>
        <strain evidence="7 8">FRR 5400</strain>
    </source>
</reference>
<dbReference type="AlphaFoldDB" id="A0A8H6A0Q0"/>
<dbReference type="PANTHER" id="PTHR15549:SF27">
    <property type="entry name" value="CHITIN-BINDING TYPE-1 DOMAIN-CONTAINING PROTEIN"/>
    <property type="match status" value="1"/>
</dbReference>
<feature type="transmembrane region" description="Helical" evidence="6">
    <location>
        <begin position="86"/>
        <end position="107"/>
    </location>
</feature>
<comment type="subcellular location">
    <subcellularLocation>
        <location evidence="1">Membrane</location>
        <topology evidence="1">Single-pass membrane protein</topology>
    </subcellularLocation>
</comment>
<dbReference type="InterPro" id="IPR051694">
    <property type="entry name" value="Immunoregulatory_rcpt-like"/>
</dbReference>
<dbReference type="PANTHER" id="PTHR15549">
    <property type="entry name" value="PAIRED IMMUNOGLOBULIN-LIKE TYPE 2 RECEPTOR"/>
    <property type="match status" value="1"/>
</dbReference>
<name>A0A8H6A0Q0_PETAA</name>
<keyword evidence="8" id="KW-1185">Reference proteome</keyword>
<dbReference type="GO" id="GO:0016020">
    <property type="term" value="C:membrane"/>
    <property type="evidence" value="ECO:0007669"/>
    <property type="project" value="UniProtKB-SubCell"/>
</dbReference>
<evidence type="ECO:0008006" key="9">
    <source>
        <dbReference type="Google" id="ProtNLM"/>
    </source>
</evidence>
<organism evidence="7 8">
    <name type="scientific">Petromyces alliaceus</name>
    <name type="common">Aspergillus alliaceus</name>
    <dbReference type="NCBI Taxonomy" id="209559"/>
    <lineage>
        <taxon>Eukaryota</taxon>
        <taxon>Fungi</taxon>
        <taxon>Dikarya</taxon>
        <taxon>Ascomycota</taxon>
        <taxon>Pezizomycotina</taxon>
        <taxon>Eurotiomycetes</taxon>
        <taxon>Eurotiomycetidae</taxon>
        <taxon>Eurotiales</taxon>
        <taxon>Aspergillaceae</taxon>
        <taxon>Aspergillus</taxon>
        <taxon>Aspergillus subgen. Circumdati</taxon>
    </lineage>
</organism>
<feature type="region of interest" description="Disordered" evidence="5">
    <location>
        <begin position="37"/>
        <end position="81"/>
    </location>
</feature>
<evidence type="ECO:0000313" key="8">
    <source>
        <dbReference type="Proteomes" id="UP000541154"/>
    </source>
</evidence>
<evidence type="ECO:0000256" key="4">
    <source>
        <dbReference type="ARBA" id="ARBA00023136"/>
    </source>
</evidence>
<feature type="compositionally biased region" description="Low complexity" evidence="5">
    <location>
        <begin position="37"/>
        <end position="79"/>
    </location>
</feature>